<dbReference type="InterPro" id="IPR005821">
    <property type="entry name" value="Ion_trans_dom"/>
</dbReference>
<feature type="region of interest" description="Disordered" evidence="14">
    <location>
        <begin position="1"/>
        <end position="21"/>
    </location>
</feature>
<proteinExistence type="predicted"/>
<dbReference type="Proteomes" id="UP000663881">
    <property type="component" value="Unassembled WGS sequence"/>
</dbReference>
<dbReference type="FunFam" id="1.10.287.70:FF:000016">
    <property type="entry name" value="Putative potassium voltage-gated channel subfamily KQT member 2"/>
    <property type="match status" value="1"/>
</dbReference>
<accession>A0A814GWP7</accession>
<dbReference type="EMBL" id="CAJOAY010001114">
    <property type="protein sequence ID" value="CAF3795414.1"/>
    <property type="molecule type" value="Genomic_DNA"/>
</dbReference>
<evidence type="ECO:0000256" key="10">
    <source>
        <dbReference type="ARBA" id="ARBA00023136"/>
    </source>
</evidence>
<keyword evidence="6" id="KW-0851">Voltage-gated channel</keyword>
<feature type="transmembrane region" description="Helical" evidence="15">
    <location>
        <begin position="228"/>
        <end position="249"/>
    </location>
</feature>
<keyword evidence="2" id="KW-0813">Transport</keyword>
<keyword evidence="7" id="KW-0630">Potassium</keyword>
<dbReference type="PANTHER" id="PTHR47735:SF14">
    <property type="entry name" value="POTASSIUM VOLTAGE-GATED CHANNEL SUBFAMILY KQT MEMBER 1"/>
    <property type="match status" value="1"/>
</dbReference>
<feature type="transmembrane region" description="Helical" evidence="15">
    <location>
        <begin position="163"/>
        <end position="183"/>
    </location>
</feature>
<dbReference type="Gene3D" id="6.10.140.1910">
    <property type="match status" value="2"/>
</dbReference>
<dbReference type="FunFam" id="1.20.120.350:FF:000017">
    <property type="entry name" value="potassium voltage-gated channel subfamily KQT member 1"/>
    <property type="match status" value="1"/>
</dbReference>
<keyword evidence="10 15" id="KW-0472">Membrane</keyword>
<evidence type="ECO:0000256" key="8">
    <source>
        <dbReference type="ARBA" id="ARBA00022989"/>
    </source>
</evidence>
<dbReference type="PANTHER" id="PTHR47735">
    <property type="entry name" value="POTASSIUM VOLTAGE-GATED CHANNEL SUBFAMILY KQT MEMBER 4"/>
    <property type="match status" value="1"/>
</dbReference>
<evidence type="ECO:0000256" key="12">
    <source>
        <dbReference type="ARBA" id="ARBA00032659"/>
    </source>
</evidence>
<evidence type="ECO:0000256" key="13">
    <source>
        <dbReference type="ARBA" id="ARBA00034430"/>
    </source>
</evidence>
<dbReference type="Gene3D" id="1.10.287.70">
    <property type="match status" value="1"/>
</dbReference>
<feature type="region of interest" description="Disordered" evidence="14">
    <location>
        <begin position="411"/>
        <end position="451"/>
    </location>
</feature>
<keyword evidence="11" id="KW-0407">Ion channel</keyword>
<dbReference type="GO" id="GO:0008076">
    <property type="term" value="C:voltage-gated potassium channel complex"/>
    <property type="evidence" value="ECO:0007669"/>
    <property type="project" value="TreeGrafter"/>
</dbReference>
<evidence type="ECO:0000256" key="14">
    <source>
        <dbReference type="SAM" id="MobiDB-lite"/>
    </source>
</evidence>
<evidence type="ECO:0000256" key="9">
    <source>
        <dbReference type="ARBA" id="ARBA00023065"/>
    </source>
</evidence>
<keyword evidence="3" id="KW-1003">Cell membrane</keyword>
<evidence type="ECO:0000256" key="1">
    <source>
        <dbReference type="ARBA" id="ARBA00004651"/>
    </source>
</evidence>
<evidence type="ECO:0000256" key="6">
    <source>
        <dbReference type="ARBA" id="ARBA00022882"/>
    </source>
</evidence>
<comment type="caution">
    <text evidence="18">The sequence shown here is derived from an EMBL/GenBank/DDBJ whole genome shotgun (WGS) entry which is preliminary data.</text>
</comment>
<evidence type="ECO:0000259" key="16">
    <source>
        <dbReference type="Pfam" id="PF00520"/>
    </source>
</evidence>
<name>A0A814GWP7_9BILA</name>
<keyword evidence="9" id="KW-0406">Ion transport</keyword>
<feature type="transmembrane region" description="Helical" evidence="15">
    <location>
        <begin position="123"/>
        <end position="142"/>
    </location>
</feature>
<evidence type="ECO:0000313" key="19">
    <source>
        <dbReference type="EMBL" id="CAF3795414.1"/>
    </source>
</evidence>
<dbReference type="OrthoDB" id="8879391at2759"/>
<evidence type="ECO:0000256" key="3">
    <source>
        <dbReference type="ARBA" id="ARBA00022475"/>
    </source>
</evidence>
<feature type="compositionally biased region" description="Polar residues" evidence="14">
    <location>
        <begin position="427"/>
        <end position="451"/>
    </location>
</feature>
<evidence type="ECO:0000256" key="15">
    <source>
        <dbReference type="SAM" id="Phobius"/>
    </source>
</evidence>
<comment type="subcellular location">
    <subcellularLocation>
        <location evidence="1">Cell membrane</location>
        <topology evidence="1">Multi-pass membrane protein</topology>
    </subcellularLocation>
</comment>
<keyword evidence="5 15" id="KW-0812">Transmembrane</keyword>
<reference evidence="18" key="1">
    <citation type="submission" date="2021-02" db="EMBL/GenBank/DDBJ databases">
        <authorList>
            <person name="Nowell W R."/>
        </authorList>
    </citation>
    <scope>NUCLEOTIDE SEQUENCE</scope>
</reference>
<keyword evidence="4" id="KW-0633">Potassium transport</keyword>
<feature type="domain" description="Potassium channel voltage dependent KCNQ C-terminal" evidence="17">
    <location>
        <begin position="470"/>
        <end position="582"/>
    </location>
</feature>
<dbReference type="Proteomes" id="UP000663891">
    <property type="component" value="Unassembled WGS sequence"/>
</dbReference>
<feature type="domain" description="Ion transport" evidence="16">
    <location>
        <begin position="90"/>
        <end position="330"/>
    </location>
</feature>
<dbReference type="EMBL" id="CAJNON010000125">
    <property type="protein sequence ID" value="CAF1001836.1"/>
    <property type="molecule type" value="Genomic_DNA"/>
</dbReference>
<dbReference type="PRINTS" id="PR00169">
    <property type="entry name" value="KCHANNEL"/>
</dbReference>
<evidence type="ECO:0000259" key="17">
    <source>
        <dbReference type="Pfam" id="PF03520"/>
    </source>
</evidence>
<organism evidence="18 20">
    <name type="scientific">Adineta steineri</name>
    <dbReference type="NCBI Taxonomy" id="433720"/>
    <lineage>
        <taxon>Eukaryota</taxon>
        <taxon>Metazoa</taxon>
        <taxon>Spiralia</taxon>
        <taxon>Gnathifera</taxon>
        <taxon>Rotifera</taxon>
        <taxon>Eurotatoria</taxon>
        <taxon>Bdelloidea</taxon>
        <taxon>Adinetida</taxon>
        <taxon>Adinetidae</taxon>
        <taxon>Adineta</taxon>
    </lineage>
</organism>
<dbReference type="Pfam" id="PF03520">
    <property type="entry name" value="KCNQ_channel"/>
    <property type="match status" value="1"/>
</dbReference>
<gene>
    <name evidence="19" type="ORF">OKA104_LOCUS18162</name>
    <name evidence="18" type="ORF">VCS650_LOCUS14773</name>
</gene>
<evidence type="ECO:0000256" key="4">
    <source>
        <dbReference type="ARBA" id="ARBA00022538"/>
    </source>
</evidence>
<dbReference type="Pfam" id="PF00520">
    <property type="entry name" value="Ion_trans"/>
    <property type="match status" value="1"/>
</dbReference>
<dbReference type="SUPFAM" id="SSF81324">
    <property type="entry name" value="Voltage-gated potassium channels"/>
    <property type="match status" value="1"/>
</dbReference>
<sequence length="616" mass="70273">MHFHHHRREKESNNDGSQSLKQDRDVGLSFLYHSRSQGSRLSETTFPTYYSLASLPMPYLPKNNSRSVHSNIQILLYNFLERPTGLKCFLYHFFVFLVVIVCLVLSVLSTIDKFQARLSVHVYWIEIFLVVFFGIEYVLRLWSAGCRSKYMGVSGRFRFARKPIAVVDLIVVIASTLMLTLAAERQTFAASAIRGVRFLQILRVLHVDRHGGTWRLLGSVVYIHRQELITTLYIGFLALISCSYLVYIAEKDARSSLIHGAKSGDDHFQSYADALWWGVITITTIGYGDVYPITWVGKIIAACFAIFAISFFALPAGILGSGFALKVQQKQRQKHFSRQIPAAATLIQAAWRDYASGPNSSCVATWNIYLRAADPNLSSPPNKSFSANNQTFSERTAEKLRYLRLSTSVRKNRSKRNSQGIPPPSTPNVLQSPTASEPRNVPQSETNTTAQRCYIVTGDDEDFEEEPIKLWSLTEDHKRMIRCIRKMQLIVARKRFQQARKPYDVRDVLEQYSHGHINMMMRIKELQRKLEHTVGKQPPLNSEDRSKLTVLARMQRVEDSISDMGQTMDNIYTLLRTMDDKLGRVSINNEKTNQRVSRSIMSNTGVKFSSVEEEIS</sequence>
<evidence type="ECO:0000313" key="20">
    <source>
        <dbReference type="Proteomes" id="UP000663891"/>
    </source>
</evidence>
<dbReference type="GO" id="GO:0005249">
    <property type="term" value="F:voltage-gated potassium channel activity"/>
    <property type="evidence" value="ECO:0007669"/>
    <property type="project" value="InterPro"/>
</dbReference>
<dbReference type="InterPro" id="IPR013821">
    <property type="entry name" value="K_chnl_volt-dep_KCNQ_C"/>
</dbReference>
<comment type="catalytic activity">
    <reaction evidence="13">
        <text>K(+)(in) = K(+)(out)</text>
        <dbReference type="Rhea" id="RHEA:29463"/>
        <dbReference type="ChEBI" id="CHEBI:29103"/>
    </reaction>
</comment>
<evidence type="ECO:0000256" key="2">
    <source>
        <dbReference type="ARBA" id="ARBA00022448"/>
    </source>
</evidence>
<evidence type="ECO:0000256" key="5">
    <source>
        <dbReference type="ARBA" id="ARBA00022692"/>
    </source>
</evidence>
<feature type="transmembrane region" description="Helical" evidence="15">
    <location>
        <begin position="89"/>
        <end position="111"/>
    </location>
</feature>
<dbReference type="PRINTS" id="PR01459">
    <property type="entry name" value="KCNQCHANNEL"/>
</dbReference>
<dbReference type="InterPro" id="IPR003937">
    <property type="entry name" value="K_chnl_volt-dep_KCNQ"/>
</dbReference>
<evidence type="ECO:0000313" key="18">
    <source>
        <dbReference type="EMBL" id="CAF1001836.1"/>
    </source>
</evidence>
<evidence type="ECO:0000256" key="7">
    <source>
        <dbReference type="ARBA" id="ARBA00022958"/>
    </source>
</evidence>
<keyword evidence="8 15" id="KW-1133">Transmembrane helix</keyword>
<dbReference type="AlphaFoldDB" id="A0A814GWP7"/>
<evidence type="ECO:0000256" key="11">
    <source>
        <dbReference type="ARBA" id="ARBA00023303"/>
    </source>
</evidence>
<feature type="transmembrane region" description="Helical" evidence="15">
    <location>
        <begin position="299"/>
        <end position="325"/>
    </location>
</feature>
<feature type="transmembrane region" description="Helical" evidence="15">
    <location>
        <begin position="270"/>
        <end position="287"/>
    </location>
</feature>
<protein>
    <recommendedName>
        <fullName evidence="12">IKs producing slow voltage-gated potassium channel subunit alpha KvLQT1</fullName>
    </recommendedName>
</protein>